<evidence type="ECO:0000259" key="6">
    <source>
        <dbReference type="PROSITE" id="PS50977"/>
    </source>
</evidence>
<evidence type="ECO:0000256" key="1">
    <source>
        <dbReference type="ARBA" id="ARBA00023015"/>
    </source>
</evidence>
<dbReference type="InterPro" id="IPR050109">
    <property type="entry name" value="HTH-type_TetR-like_transc_reg"/>
</dbReference>
<dbReference type="SUPFAM" id="SSF48498">
    <property type="entry name" value="Tetracyclin repressor-like, C-terminal domain"/>
    <property type="match status" value="1"/>
</dbReference>
<dbReference type="Proteomes" id="UP001165124">
    <property type="component" value="Unassembled WGS sequence"/>
</dbReference>
<gene>
    <name evidence="7" type="ORF">Arub01_33240</name>
</gene>
<keyword evidence="1" id="KW-0805">Transcription regulation</keyword>
<keyword evidence="8" id="KW-1185">Reference proteome</keyword>
<evidence type="ECO:0000256" key="5">
    <source>
        <dbReference type="SAM" id="MobiDB-lite"/>
    </source>
</evidence>
<proteinExistence type="predicted"/>
<reference evidence="7" key="1">
    <citation type="submission" date="2023-02" db="EMBL/GenBank/DDBJ databases">
        <title>Actinomadura rubrobrunea NBRC 14622.</title>
        <authorList>
            <person name="Ichikawa N."/>
            <person name="Sato H."/>
            <person name="Tonouchi N."/>
        </authorList>
    </citation>
    <scope>NUCLEOTIDE SEQUENCE</scope>
    <source>
        <strain evidence="7">NBRC 14622</strain>
    </source>
</reference>
<dbReference type="InterPro" id="IPR001647">
    <property type="entry name" value="HTH_TetR"/>
</dbReference>
<dbReference type="EMBL" id="BSRZ01000007">
    <property type="protein sequence ID" value="GLW65080.1"/>
    <property type="molecule type" value="Genomic_DNA"/>
</dbReference>
<dbReference type="Gene3D" id="1.10.357.10">
    <property type="entry name" value="Tetracycline Repressor, domain 2"/>
    <property type="match status" value="1"/>
</dbReference>
<dbReference type="PANTHER" id="PTHR30055:SF234">
    <property type="entry name" value="HTH-TYPE TRANSCRIPTIONAL REGULATOR BETI"/>
    <property type="match status" value="1"/>
</dbReference>
<protein>
    <submittedName>
        <fullName evidence="7">TetR family transcriptional regulator</fullName>
    </submittedName>
</protein>
<evidence type="ECO:0000313" key="8">
    <source>
        <dbReference type="Proteomes" id="UP001165124"/>
    </source>
</evidence>
<dbReference type="GO" id="GO:0003700">
    <property type="term" value="F:DNA-binding transcription factor activity"/>
    <property type="evidence" value="ECO:0007669"/>
    <property type="project" value="TreeGrafter"/>
</dbReference>
<evidence type="ECO:0000313" key="7">
    <source>
        <dbReference type="EMBL" id="GLW65080.1"/>
    </source>
</evidence>
<sequence length="204" mass="21925">MTARGPDDAGQAGRGGQETGRRLRADARRNRARILAAAEEVFAEKGEGASTEEVAARAGVAIGTVFRHFPTKRDLLAAIMKELRARLVDEAAALAAGADPATAFFDFFAFMVERAARVRTVLGLLAAEGMGVRTDEQIRGALENVVGELLQGAQRAGAVRPDVRLDQVMAILTATCQGAMHGAWDDDLRRRTLMIVFDGLRPRP</sequence>
<dbReference type="Pfam" id="PF21597">
    <property type="entry name" value="TetR_C_43"/>
    <property type="match status" value="1"/>
</dbReference>
<comment type="caution">
    <text evidence="7">The sequence shown here is derived from an EMBL/GenBank/DDBJ whole genome shotgun (WGS) entry which is preliminary data.</text>
</comment>
<accession>A0A9W6PVA9</accession>
<dbReference type="InterPro" id="IPR036271">
    <property type="entry name" value="Tet_transcr_reg_TetR-rel_C_sf"/>
</dbReference>
<feature type="domain" description="HTH tetR-type" evidence="6">
    <location>
        <begin position="28"/>
        <end position="87"/>
    </location>
</feature>
<name>A0A9W6PVA9_9ACTN</name>
<dbReference type="InterPro" id="IPR049445">
    <property type="entry name" value="TetR_SbtR-like_C"/>
</dbReference>
<dbReference type="SUPFAM" id="SSF46689">
    <property type="entry name" value="Homeodomain-like"/>
    <property type="match status" value="1"/>
</dbReference>
<feature type="DNA-binding region" description="H-T-H motif" evidence="4">
    <location>
        <begin position="50"/>
        <end position="69"/>
    </location>
</feature>
<dbReference type="PRINTS" id="PR00455">
    <property type="entry name" value="HTHTETR"/>
</dbReference>
<feature type="region of interest" description="Disordered" evidence="5">
    <location>
        <begin position="1"/>
        <end position="25"/>
    </location>
</feature>
<dbReference type="GO" id="GO:0000976">
    <property type="term" value="F:transcription cis-regulatory region binding"/>
    <property type="evidence" value="ECO:0007669"/>
    <property type="project" value="TreeGrafter"/>
</dbReference>
<dbReference type="InterPro" id="IPR009057">
    <property type="entry name" value="Homeodomain-like_sf"/>
</dbReference>
<evidence type="ECO:0000256" key="2">
    <source>
        <dbReference type="ARBA" id="ARBA00023125"/>
    </source>
</evidence>
<dbReference type="RefSeq" id="WP_083950904.1">
    <property type="nucleotide sequence ID" value="NZ_BSRZ01000007.1"/>
</dbReference>
<evidence type="ECO:0000256" key="3">
    <source>
        <dbReference type="ARBA" id="ARBA00023163"/>
    </source>
</evidence>
<evidence type="ECO:0000256" key="4">
    <source>
        <dbReference type="PROSITE-ProRule" id="PRU00335"/>
    </source>
</evidence>
<dbReference type="PANTHER" id="PTHR30055">
    <property type="entry name" value="HTH-TYPE TRANSCRIPTIONAL REGULATOR RUTR"/>
    <property type="match status" value="1"/>
</dbReference>
<organism evidence="7 8">
    <name type="scientific">Actinomadura rubrobrunea</name>
    <dbReference type="NCBI Taxonomy" id="115335"/>
    <lineage>
        <taxon>Bacteria</taxon>
        <taxon>Bacillati</taxon>
        <taxon>Actinomycetota</taxon>
        <taxon>Actinomycetes</taxon>
        <taxon>Streptosporangiales</taxon>
        <taxon>Thermomonosporaceae</taxon>
        <taxon>Actinomadura</taxon>
    </lineage>
</organism>
<keyword evidence="3" id="KW-0804">Transcription</keyword>
<dbReference type="AlphaFoldDB" id="A0A9W6PVA9"/>
<keyword evidence="2 4" id="KW-0238">DNA-binding</keyword>
<dbReference type="PROSITE" id="PS50977">
    <property type="entry name" value="HTH_TETR_2"/>
    <property type="match status" value="1"/>
</dbReference>
<dbReference type="Pfam" id="PF00440">
    <property type="entry name" value="TetR_N"/>
    <property type="match status" value="1"/>
</dbReference>